<dbReference type="Proteomes" id="UP000037600">
    <property type="component" value="Unassembled WGS sequence"/>
</dbReference>
<feature type="domain" description="Methyltransferase FkbM" evidence="1">
    <location>
        <begin position="47"/>
        <end position="207"/>
    </location>
</feature>
<dbReference type="EMBL" id="LAZL01000003">
    <property type="protein sequence ID" value="KMT66592.1"/>
    <property type="molecule type" value="Genomic_DNA"/>
</dbReference>
<dbReference type="PANTHER" id="PTHR36973:SF4">
    <property type="entry name" value="NODULATION PROTEIN"/>
    <property type="match status" value="1"/>
</dbReference>
<dbReference type="AlphaFoldDB" id="A0A0J8GV32"/>
<dbReference type="GO" id="GO:0008171">
    <property type="term" value="F:O-methyltransferase activity"/>
    <property type="evidence" value="ECO:0007669"/>
    <property type="project" value="TreeGrafter"/>
</dbReference>
<dbReference type="Pfam" id="PF05050">
    <property type="entry name" value="Methyltransf_21"/>
    <property type="match status" value="1"/>
</dbReference>
<dbReference type="NCBIfam" id="TIGR01444">
    <property type="entry name" value="fkbM_fam"/>
    <property type="match status" value="1"/>
</dbReference>
<dbReference type="STRING" id="1513271.XM47_03410"/>
<dbReference type="InterPro" id="IPR006342">
    <property type="entry name" value="FkbM_mtfrase"/>
</dbReference>
<proteinExistence type="predicted"/>
<organism evidence="2 3">
    <name type="scientific">Catenovulum maritimum</name>
    <dbReference type="NCBI Taxonomy" id="1513271"/>
    <lineage>
        <taxon>Bacteria</taxon>
        <taxon>Pseudomonadati</taxon>
        <taxon>Pseudomonadota</taxon>
        <taxon>Gammaproteobacteria</taxon>
        <taxon>Alteromonadales</taxon>
        <taxon>Alteromonadaceae</taxon>
        <taxon>Catenovulum</taxon>
    </lineage>
</organism>
<dbReference type="Gene3D" id="3.40.50.150">
    <property type="entry name" value="Vaccinia Virus protein VP39"/>
    <property type="match status" value="1"/>
</dbReference>
<dbReference type="InterPro" id="IPR029063">
    <property type="entry name" value="SAM-dependent_MTases_sf"/>
</dbReference>
<protein>
    <recommendedName>
        <fullName evidence="1">Methyltransferase FkbM domain-containing protein</fullName>
    </recommendedName>
</protein>
<dbReference type="PANTHER" id="PTHR36973">
    <property type="entry name" value="SLL1456 PROTEIN-RELATED"/>
    <property type="match status" value="1"/>
</dbReference>
<gene>
    <name evidence="2" type="ORF">XM47_03410</name>
</gene>
<dbReference type="OrthoDB" id="292760at2"/>
<dbReference type="SUPFAM" id="SSF53335">
    <property type="entry name" value="S-adenosyl-L-methionine-dependent methyltransferases"/>
    <property type="match status" value="1"/>
</dbReference>
<evidence type="ECO:0000259" key="1">
    <source>
        <dbReference type="Pfam" id="PF05050"/>
    </source>
</evidence>
<dbReference type="RefSeq" id="WP_048689662.1">
    <property type="nucleotide sequence ID" value="NZ_KQ130483.1"/>
</dbReference>
<sequence>MNNINQLAFNPLFSECGLADIFSRSPLGFIDVGARGGAHELLEPIAKYTSVLAFEPDEAECERLLSLREVTEPWAEFYLEASALAEKEKIAELHLLSAATNHSLLPPNLDITDRYNMEKWREIGRLELKTHALDDVLSNKYSELANLGEFIKLDTQGTEYEILQGAQKMLTERTVAVVVEVAFAELYKGQKLFSEVELLLREFGFSFYGLSSSFNRSQRQLDKLSYISKERMFYADAVFFKDPLIGKNEQSSNDRANQVLTCCALLLGYFDFALELAQKTWLLKEVKDKQLAFVRLIKELSFTDAGAAKQAVLNLAEQVNQEPDKANIHIGGFVDKRRGNCDYHDVFNTLATPQPKK</sequence>
<keyword evidence="3" id="KW-1185">Reference proteome</keyword>
<dbReference type="InterPro" id="IPR053188">
    <property type="entry name" value="FkbM_Methyltransferase"/>
</dbReference>
<comment type="caution">
    <text evidence="2">The sequence shown here is derived from an EMBL/GenBank/DDBJ whole genome shotgun (WGS) entry which is preliminary data.</text>
</comment>
<name>A0A0J8GV32_9ALTE</name>
<evidence type="ECO:0000313" key="2">
    <source>
        <dbReference type="EMBL" id="KMT66592.1"/>
    </source>
</evidence>
<accession>A0A0J8GV32</accession>
<reference evidence="2 3" key="1">
    <citation type="submission" date="2015-04" db="EMBL/GenBank/DDBJ databases">
        <title>Draft Genome Sequence of the Novel Agar-Digesting Marine Bacterium Q1.</title>
        <authorList>
            <person name="Li Y."/>
            <person name="Li D."/>
            <person name="Chen G."/>
            <person name="Du Z."/>
        </authorList>
    </citation>
    <scope>NUCLEOTIDE SEQUENCE [LARGE SCALE GENOMIC DNA]</scope>
    <source>
        <strain evidence="2 3">Q1</strain>
    </source>
</reference>
<evidence type="ECO:0000313" key="3">
    <source>
        <dbReference type="Proteomes" id="UP000037600"/>
    </source>
</evidence>